<dbReference type="Pfam" id="PF00144">
    <property type="entry name" value="Beta-lactamase"/>
    <property type="match status" value="1"/>
</dbReference>
<feature type="domain" description="Peptidase S12 Pab87-related C-terminal" evidence="3">
    <location>
        <begin position="406"/>
        <end position="506"/>
    </location>
</feature>
<dbReference type="Gene3D" id="3.40.710.10">
    <property type="entry name" value="DD-peptidase/beta-lactamase superfamily"/>
    <property type="match status" value="1"/>
</dbReference>
<name>A0A2I2G2S5_9EURO</name>
<evidence type="ECO:0000259" key="2">
    <source>
        <dbReference type="Pfam" id="PF00144"/>
    </source>
</evidence>
<dbReference type="VEuPathDB" id="FungiDB:P170DRAFT_438878"/>
<dbReference type="OrthoDB" id="5946976at2759"/>
<dbReference type="RefSeq" id="XP_024702477.1">
    <property type="nucleotide sequence ID" value="XM_024849707.1"/>
</dbReference>
<feature type="domain" description="Beta-lactamase-related" evidence="2">
    <location>
        <begin position="21"/>
        <end position="352"/>
    </location>
</feature>
<reference evidence="4 5" key="1">
    <citation type="submission" date="2016-12" db="EMBL/GenBank/DDBJ databases">
        <title>The genomes of Aspergillus section Nigri reveals drivers in fungal speciation.</title>
        <authorList>
            <consortium name="DOE Joint Genome Institute"/>
            <person name="Vesth T.C."/>
            <person name="Nybo J."/>
            <person name="Theobald S."/>
            <person name="Brandl J."/>
            <person name="Frisvad J.C."/>
            <person name="Nielsen K.F."/>
            <person name="Lyhne E.K."/>
            <person name="Kogle M.E."/>
            <person name="Kuo A."/>
            <person name="Riley R."/>
            <person name="Clum A."/>
            <person name="Nolan M."/>
            <person name="Lipzen A."/>
            <person name="Salamov A."/>
            <person name="Henrissat B."/>
            <person name="Wiebenga A."/>
            <person name="De Vries R.P."/>
            <person name="Grigoriev I.V."/>
            <person name="Mortensen U.H."/>
            <person name="Andersen M.R."/>
            <person name="Baker S.E."/>
        </authorList>
    </citation>
    <scope>NUCLEOTIDE SEQUENCE [LARGE SCALE GENOMIC DNA]</scope>
    <source>
        <strain evidence="4 5">IBT 23096</strain>
    </source>
</reference>
<dbReference type="AlphaFoldDB" id="A0A2I2G2S5"/>
<dbReference type="InterPro" id="IPR001466">
    <property type="entry name" value="Beta-lactam-related"/>
</dbReference>
<dbReference type="Pfam" id="PF11954">
    <property type="entry name" value="DUF3471"/>
    <property type="match status" value="1"/>
</dbReference>
<dbReference type="GeneID" id="36557406"/>
<evidence type="ECO:0000313" key="4">
    <source>
        <dbReference type="EMBL" id="PLB47175.1"/>
    </source>
</evidence>
<gene>
    <name evidence="4" type="ORF">P170DRAFT_438878</name>
</gene>
<dbReference type="InterPro" id="IPR012338">
    <property type="entry name" value="Beta-lactam/transpept-like"/>
</dbReference>
<dbReference type="InterPro" id="IPR050491">
    <property type="entry name" value="AmpC-like"/>
</dbReference>
<evidence type="ECO:0000259" key="3">
    <source>
        <dbReference type="Pfam" id="PF11954"/>
    </source>
</evidence>
<evidence type="ECO:0000256" key="1">
    <source>
        <dbReference type="ARBA" id="ARBA00038215"/>
    </source>
</evidence>
<dbReference type="PANTHER" id="PTHR46825:SF9">
    <property type="entry name" value="BETA-LACTAMASE-RELATED DOMAIN-CONTAINING PROTEIN"/>
    <property type="match status" value="1"/>
</dbReference>
<protein>
    <submittedName>
        <fullName evidence="4">Putative penicillin-binding protein</fullName>
    </submittedName>
</protein>
<dbReference type="SUPFAM" id="SSF56601">
    <property type="entry name" value="beta-lactamase/transpeptidase-like"/>
    <property type="match status" value="1"/>
</dbReference>
<dbReference type="InterPro" id="IPR021860">
    <property type="entry name" value="Peptidase_S12_Pab87-rel_C"/>
</dbReference>
<sequence length="536" mass="59666">MSKTKDANTNGSQRLLDDDFKAVVEVTMERWKIPGMAIAVVDGGNTWAEGYGYAQLPDTPVTPDTLFYAGSTTKAFTAATLAMLVEDDESYPQVQWGTPVNQLIRDDFVLSNEWDTDNITVEDILSHRTGMPRHEFAYGGDYDGHPATLQDIVRSLRYLPRSAPPRTTFQYCNVMFIVASHLIESLTGDWLGNVFRQRIWDPLGMNMSFLSLQDAQDSGAELAQGYCYNDDADNPGFQKVPWKNKPEVSGAGAIISNVNDYAKWAATSLRQNSRFYSPAGYSSIFTPRTLVPYQKPWSKPSAYALAWYTDVYNGVEIVWHDGGIDGFGAEIALIPSLDFAVITMANTTYSSNYAGTALVYHLIDNKLGLPSTKRFDWNAYYEDLEAQMEAALDNALETFYPSIPSPARPPSLPLALYIGHYCHPAYRRLSILWDEEKGVLHASRPDSTTPCTLTFSPVSGDFFLVTVQIVGAKTVLPAEFRLGPDGTPSMVGIAWEPTLGDEKIWMVKEDERGSRRKKYLAGMPRGVIDPLHPIDF</sequence>
<dbReference type="Proteomes" id="UP000234275">
    <property type="component" value="Unassembled WGS sequence"/>
</dbReference>
<dbReference type="STRING" id="1392250.A0A2I2G2S5"/>
<accession>A0A2I2G2S5</accession>
<evidence type="ECO:0000313" key="5">
    <source>
        <dbReference type="Proteomes" id="UP000234275"/>
    </source>
</evidence>
<proteinExistence type="inferred from homology"/>
<comment type="caution">
    <text evidence="4">The sequence shown here is derived from an EMBL/GenBank/DDBJ whole genome shotgun (WGS) entry which is preliminary data.</text>
</comment>
<comment type="similarity">
    <text evidence="1">Belongs to the peptidase S12 family.</text>
</comment>
<organism evidence="4 5">
    <name type="scientific">Aspergillus steynii IBT 23096</name>
    <dbReference type="NCBI Taxonomy" id="1392250"/>
    <lineage>
        <taxon>Eukaryota</taxon>
        <taxon>Fungi</taxon>
        <taxon>Dikarya</taxon>
        <taxon>Ascomycota</taxon>
        <taxon>Pezizomycotina</taxon>
        <taxon>Eurotiomycetes</taxon>
        <taxon>Eurotiomycetidae</taxon>
        <taxon>Eurotiales</taxon>
        <taxon>Aspergillaceae</taxon>
        <taxon>Aspergillus</taxon>
        <taxon>Aspergillus subgen. Circumdati</taxon>
    </lineage>
</organism>
<dbReference type="PANTHER" id="PTHR46825">
    <property type="entry name" value="D-ALANYL-D-ALANINE-CARBOXYPEPTIDASE/ENDOPEPTIDASE AMPH"/>
    <property type="match status" value="1"/>
</dbReference>
<keyword evidence="5" id="KW-1185">Reference proteome</keyword>
<dbReference type="EMBL" id="MSFO01000006">
    <property type="protein sequence ID" value="PLB47175.1"/>
    <property type="molecule type" value="Genomic_DNA"/>
</dbReference>